<dbReference type="InterPro" id="IPR050498">
    <property type="entry name" value="Ycf3"/>
</dbReference>
<protein>
    <submittedName>
        <fullName evidence="3">Uncharacterized protein</fullName>
    </submittedName>
</protein>
<keyword evidence="2" id="KW-0802">TPR repeat</keyword>
<dbReference type="PROSITE" id="PS50005">
    <property type="entry name" value="TPR"/>
    <property type="match status" value="2"/>
</dbReference>
<dbReference type="Pfam" id="PF13181">
    <property type="entry name" value="TPR_8"/>
    <property type="match status" value="1"/>
</dbReference>
<dbReference type="Pfam" id="PF13424">
    <property type="entry name" value="TPR_12"/>
    <property type="match status" value="1"/>
</dbReference>
<dbReference type="AlphaFoldDB" id="A0A381SIR9"/>
<organism evidence="3">
    <name type="scientific">marine metagenome</name>
    <dbReference type="NCBI Taxonomy" id="408172"/>
    <lineage>
        <taxon>unclassified sequences</taxon>
        <taxon>metagenomes</taxon>
        <taxon>ecological metagenomes</taxon>
    </lineage>
</organism>
<name>A0A381SIR9_9ZZZZ</name>
<dbReference type="SMART" id="SM00028">
    <property type="entry name" value="TPR"/>
    <property type="match status" value="4"/>
</dbReference>
<evidence type="ECO:0000313" key="3">
    <source>
        <dbReference type="EMBL" id="SVA03945.1"/>
    </source>
</evidence>
<dbReference type="EMBL" id="UINC01003169">
    <property type="protein sequence ID" value="SVA03945.1"/>
    <property type="molecule type" value="Genomic_DNA"/>
</dbReference>
<evidence type="ECO:0000256" key="2">
    <source>
        <dbReference type="ARBA" id="ARBA00022803"/>
    </source>
</evidence>
<dbReference type="SUPFAM" id="SSF48452">
    <property type="entry name" value="TPR-like"/>
    <property type="match status" value="2"/>
</dbReference>
<dbReference type="InterPro" id="IPR019734">
    <property type="entry name" value="TPR_rpt"/>
</dbReference>
<dbReference type="Gene3D" id="1.25.40.10">
    <property type="entry name" value="Tetratricopeptide repeat domain"/>
    <property type="match status" value="2"/>
</dbReference>
<proteinExistence type="predicted"/>
<evidence type="ECO:0000256" key="1">
    <source>
        <dbReference type="ARBA" id="ARBA00022737"/>
    </source>
</evidence>
<sequence>MHYKRTTFFLTTSILFLFSCAKETIIEIPVSTTSDSARKLYKKAIYLDEQGQWFEKIALLDSAILIDPKFALAHLNYNSNDPIKQKEHLQKAVELKNSVTKSEKLIIETFENFYLKNLDFALEKAKELVKTQPNSYEAYNTLGFIYSVRDELLKAEESFLKAINLNSNNYFAHSFLFGQHVEVGDYFLLPEEKRNIDIALKHATDLIKIRPNAGMSYHLKANCYRKQGEFDKARPLYEKAIEKRKGTSSEANAYLVSGHNYMFGGNFETARKQYDKAIKVSKHNRGKFQLGNYVTWSYLFNDDYTGALKNIDKVEKNLKDLLFEKEAELNSLAAINWQRFFLYAHLGSEKEAKKALNKSSEYWKRRAEIIKDKTVSRESRRRTSYNNAWAAILFGKYELARKNLKELKKISNEIKSPTALYGYFGLLAMTTQGEGDHEAALEFFNKSDPSNTYFQYYKAIALKSAGKRETANHIFKEISSTNFSYWQLGLVRSRAKQQLQQG</sequence>
<dbReference type="InterPro" id="IPR011990">
    <property type="entry name" value="TPR-like_helical_dom_sf"/>
</dbReference>
<dbReference type="PANTHER" id="PTHR44858">
    <property type="entry name" value="TETRATRICOPEPTIDE REPEAT PROTEIN 6"/>
    <property type="match status" value="1"/>
</dbReference>
<dbReference type="PROSITE" id="PS51257">
    <property type="entry name" value="PROKAR_LIPOPROTEIN"/>
    <property type="match status" value="1"/>
</dbReference>
<gene>
    <name evidence="3" type="ORF">METZ01_LOCUS56799</name>
</gene>
<accession>A0A381SIR9</accession>
<keyword evidence="1" id="KW-0677">Repeat</keyword>
<reference evidence="3" key="1">
    <citation type="submission" date="2018-05" db="EMBL/GenBank/DDBJ databases">
        <authorList>
            <person name="Lanie J.A."/>
            <person name="Ng W.-L."/>
            <person name="Kazmierczak K.M."/>
            <person name="Andrzejewski T.M."/>
            <person name="Davidsen T.M."/>
            <person name="Wayne K.J."/>
            <person name="Tettelin H."/>
            <person name="Glass J.I."/>
            <person name="Rusch D."/>
            <person name="Podicherti R."/>
            <person name="Tsui H.-C.T."/>
            <person name="Winkler M.E."/>
        </authorList>
    </citation>
    <scope>NUCLEOTIDE SEQUENCE</scope>
</reference>
<dbReference type="PANTHER" id="PTHR44858:SF1">
    <property type="entry name" value="UDP-N-ACETYLGLUCOSAMINE--PEPTIDE N-ACETYLGLUCOSAMINYLTRANSFERASE SPINDLY-RELATED"/>
    <property type="match status" value="1"/>
</dbReference>